<dbReference type="AlphaFoldDB" id="A0A3R9FWJ4"/>
<proteinExistence type="predicted"/>
<feature type="transmembrane region" description="Helical" evidence="1">
    <location>
        <begin position="6"/>
        <end position="27"/>
    </location>
</feature>
<name>A0A3R9FWJ4_9ENTR</name>
<sequence>MLNKISHISPLFGLLSPAIGIVTFFIGRKLGKRDAYRNERNKAAEPVYIGVLSHIEKISQRMNVRIPVTQKQVDTLCWHSRSTEAEKIQTAWKEYKTVELMAGDEYSSDPGFTDYDYFVEVAKKFAKLVEKK</sequence>
<dbReference type="EMBL" id="RHXB01000005">
    <property type="protein sequence ID" value="RSE26605.1"/>
    <property type="molecule type" value="Genomic_DNA"/>
</dbReference>
<gene>
    <name evidence="2" type="ORF">EGT71_09245</name>
</gene>
<comment type="caution">
    <text evidence="2">The sequence shown here is derived from an EMBL/GenBank/DDBJ whole genome shotgun (WGS) entry which is preliminary data.</text>
</comment>
<dbReference type="Proteomes" id="UP000275331">
    <property type="component" value="Unassembled WGS sequence"/>
</dbReference>
<evidence type="ECO:0000313" key="2">
    <source>
        <dbReference type="EMBL" id="RSE26605.1"/>
    </source>
</evidence>
<keyword evidence="1" id="KW-0472">Membrane</keyword>
<protein>
    <submittedName>
        <fullName evidence="2">Uncharacterized protein</fullName>
    </submittedName>
</protein>
<evidence type="ECO:0000256" key="1">
    <source>
        <dbReference type="SAM" id="Phobius"/>
    </source>
</evidence>
<organism evidence="2 3">
    <name type="scientific">Atlantibacter subterraneus</name>
    <dbReference type="NCBI Taxonomy" id="255519"/>
    <lineage>
        <taxon>Bacteria</taxon>
        <taxon>Pseudomonadati</taxon>
        <taxon>Pseudomonadota</taxon>
        <taxon>Gammaproteobacteria</taxon>
        <taxon>Enterobacterales</taxon>
        <taxon>Enterobacteriaceae</taxon>
        <taxon>Atlantibacter</taxon>
    </lineage>
</organism>
<keyword evidence="1" id="KW-0812">Transmembrane</keyword>
<dbReference type="RefSeq" id="WP_125293500.1">
    <property type="nucleotide sequence ID" value="NZ_JAPTZM010000004.1"/>
</dbReference>
<evidence type="ECO:0000313" key="3">
    <source>
        <dbReference type="Proteomes" id="UP000275331"/>
    </source>
</evidence>
<keyword evidence="1" id="KW-1133">Transmembrane helix</keyword>
<accession>A0A3R9FWJ4</accession>
<reference evidence="2 3" key="1">
    <citation type="submission" date="2018-10" db="EMBL/GenBank/DDBJ databases">
        <title>Transmission dynamics of multidrug resistant bacteria on intensive care unit surfaces.</title>
        <authorList>
            <person name="D'Souza A.W."/>
            <person name="Potter R.F."/>
            <person name="Wallace M."/>
            <person name="Shupe A."/>
            <person name="Patel S."/>
            <person name="Sun S."/>
            <person name="Gul D."/>
            <person name="Kwon J.H."/>
            <person name="Andleeb S."/>
            <person name="Burnham C.-A.D."/>
            <person name="Dantas G."/>
        </authorList>
    </citation>
    <scope>NUCLEOTIDE SEQUENCE [LARGE SCALE GENOMIC DNA]</scope>
    <source>
        <strain evidence="2 3">AS_373</strain>
    </source>
</reference>